<dbReference type="RefSeq" id="WP_315606115.1">
    <property type="nucleotide sequence ID" value="NZ_CP130318.1"/>
</dbReference>
<reference evidence="2 3" key="1">
    <citation type="submission" date="2022-02" db="EMBL/GenBank/DDBJ databases">
        <title>Paenibacillus sp. MBLB1776 Whole Genome Shotgun Sequencing.</title>
        <authorList>
            <person name="Hwang C.Y."/>
            <person name="Cho E.-S."/>
            <person name="Seo M.-J."/>
        </authorList>
    </citation>
    <scope>NUCLEOTIDE SEQUENCE [LARGE SCALE GENOMIC DNA]</scope>
    <source>
        <strain evidence="2 3">MBLB1776</strain>
    </source>
</reference>
<name>A0AA96LFJ7_9BACL</name>
<dbReference type="Proteomes" id="UP001305702">
    <property type="component" value="Chromosome"/>
</dbReference>
<dbReference type="KEGG" id="paun:MJA45_04630"/>
<evidence type="ECO:0000313" key="2">
    <source>
        <dbReference type="EMBL" id="WNQ12338.1"/>
    </source>
</evidence>
<keyword evidence="1" id="KW-0812">Transmembrane</keyword>
<dbReference type="EMBL" id="CP130318">
    <property type="protein sequence ID" value="WNQ12338.1"/>
    <property type="molecule type" value="Genomic_DNA"/>
</dbReference>
<accession>A0AA96LFJ7</accession>
<proteinExistence type="predicted"/>
<keyword evidence="1" id="KW-0472">Membrane</keyword>
<sequence length="175" mass="19267">MIPTNQEIVIYPKTGKLVGLSVLSLVFVVLGAVFILAGLAEDETSFVLVVIGAASVLFFGGCLLYLISRVVNKKPSLVLADEGLVDNSSAIGGGELKWTEIREIVPYEFMGQPFIGLKLHDTERFLASRTGFQRLLMKANRGMVDAPINIAQNTLRQPLEEIYGIMVDKWLRANR</sequence>
<feature type="transmembrane region" description="Helical" evidence="1">
    <location>
        <begin position="17"/>
        <end position="40"/>
    </location>
</feature>
<organism evidence="2 3">
    <name type="scientific">Paenibacillus aurantius</name>
    <dbReference type="NCBI Taxonomy" id="2918900"/>
    <lineage>
        <taxon>Bacteria</taxon>
        <taxon>Bacillati</taxon>
        <taxon>Bacillota</taxon>
        <taxon>Bacilli</taxon>
        <taxon>Bacillales</taxon>
        <taxon>Paenibacillaceae</taxon>
        <taxon>Paenibacillus</taxon>
    </lineage>
</organism>
<keyword evidence="3" id="KW-1185">Reference proteome</keyword>
<evidence type="ECO:0000256" key="1">
    <source>
        <dbReference type="SAM" id="Phobius"/>
    </source>
</evidence>
<gene>
    <name evidence="2" type="ORF">MJA45_04630</name>
</gene>
<dbReference type="NCBIfam" id="NF041635">
    <property type="entry name" value="STM3941_fam"/>
    <property type="match status" value="1"/>
</dbReference>
<protein>
    <submittedName>
        <fullName evidence="2">STM3941 family protein</fullName>
    </submittedName>
</protein>
<evidence type="ECO:0000313" key="3">
    <source>
        <dbReference type="Proteomes" id="UP001305702"/>
    </source>
</evidence>
<dbReference type="AlphaFoldDB" id="A0AA96LFJ7"/>
<dbReference type="InterPro" id="IPR048136">
    <property type="entry name" value="STM3941-like"/>
</dbReference>
<keyword evidence="1" id="KW-1133">Transmembrane helix</keyword>
<feature type="transmembrane region" description="Helical" evidence="1">
    <location>
        <begin position="46"/>
        <end position="67"/>
    </location>
</feature>